<accession>A0A8J1IZC8</accession>
<organism evidence="5 6">
    <name type="scientific">Xenopus tropicalis</name>
    <name type="common">Western clawed frog</name>
    <name type="synonym">Silurana tropicalis</name>
    <dbReference type="NCBI Taxonomy" id="8364"/>
    <lineage>
        <taxon>Eukaryota</taxon>
        <taxon>Metazoa</taxon>
        <taxon>Chordata</taxon>
        <taxon>Craniata</taxon>
        <taxon>Vertebrata</taxon>
        <taxon>Euteleostomi</taxon>
        <taxon>Amphibia</taxon>
        <taxon>Batrachia</taxon>
        <taxon>Anura</taxon>
        <taxon>Pipoidea</taxon>
        <taxon>Pipidae</taxon>
        <taxon>Xenopodinae</taxon>
        <taxon>Xenopus</taxon>
        <taxon>Silurana</taxon>
    </lineage>
</organism>
<evidence type="ECO:0000313" key="5">
    <source>
        <dbReference type="Proteomes" id="UP000008143"/>
    </source>
</evidence>
<feature type="chain" id="PRO_5035234230" evidence="3">
    <location>
        <begin position="23"/>
        <end position="98"/>
    </location>
</feature>
<dbReference type="GeneID" id="116408310"/>
<dbReference type="PRINTS" id="PR00436">
    <property type="entry name" value="INTERLEUKIN8"/>
</dbReference>
<dbReference type="OMA" id="CRCLKQT"/>
<dbReference type="Proteomes" id="UP000008143">
    <property type="component" value="Chromosome 1"/>
</dbReference>
<sequence length="98" mass="11491">MRWIAVLLCLALLLEGCSLISGFPWESLMVGRKCRCLKQTKKRPSSIYRIQVFPESYKCRTQEVLVFLKNKQIVCVDPEARWIQVLIFNSQKERGEKN</sequence>
<proteinExistence type="inferred from homology"/>
<evidence type="ECO:0000313" key="7">
    <source>
        <dbReference type="Xenbase" id="XB-GENE-483203"/>
    </source>
</evidence>
<dbReference type="GO" id="GO:0006952">
    <property type="term" value="P:defense response"/>
    <property type="evidence" value="ECO:0007669"/>
    <property type="project" value="InterPro"/>
</dbReference>
<dbReference type="SUPFAM" id="SSF54117">
    <property type="entry name" value="Interleukin 8-like chemokines"/>
    <property type="match status" value="1"/>
</dbReference>
<dbReference type="Gene3D" id="2.40.50.40">
    <property type="match status" value="1"/>
</dbReference>
<dbReference type="AlphaFoldDB" id="A0A8J1IZC8"/>
<dbReference type="InterPro" id="IPR033899">
    <property type="entry name" value="CXC_Chemokine_domain"/>
</dbReference>
<dbReference type="GO" id="GO:0005615">
    <property type="term" value="C:extracellular space"/>
    <property type="evidence" value="ECO:0007669"/>
    <property type="project" value="UniProtKB-KW"/>
</dbReference>
<gene>
    <name evidence="6 7" type="primary">cxcl13</name>
</gene>
<evidence type="ECO:0000313" key="6">
    <source>
        <dbReference type="RefSeq" id="XP_031750952.1"/>
    </source>
</evidence>
<dbReference type="InterPro" id="IPR036048">
    <property type="entry name" value="Interleukin_8-like_sf"/>
</dbReference>
<dbReference type="CDD" id="cd00273">
    <property type="entry name" value="Chemokine_CXC"/>
    <property type="match status" value="1"/>
</dbReference>
<dbReference type="InterPro" id="IPR001811">
    <property type="entry name" value="Chemokine_IL8-like_dom"/>
</dbReference>
<evidence type="ECO:0000256" key="2">
    <source>
        <dbReference type="ARBA" id="ARBA00022514"/>
    </source>
</evidence>
<keyword evidence="2" id="KW-0202">Cytokine</keyword>
<dbReference type="GO" id="GO:0008009">
    <property type="term" value="F:chemokine activity"/>
    <property type="evidence" value="ECO:0007669"/>
    <property type="project" value="InterPro"/>
</dbReference>
<dbReference type="SMART" id="SM00199">
    <property type="entry name" value="SCY"/>
    <property type="match status" value="1"/>
</dbReference>
<evidence type="ECO:0000256" key="3">
    <source>
        <dbReference type="SAM" id="SignalP"/>
    </source>
</evidence>
<keyword evidence="5" id="KW-1185">Reference proteome</keyword>
<dbReference type="Xenbase" id="XB-GENE-483203">
    <property type="gene designation" value="cxcl13"/>
</dbReference>
<evidence type="ECO:0000256" key="1">
    <source>
        <dbReference type="ARBA" id="ARBA00010665"/>
    </source>
</evidence>
<dbReference type="KEGG" id="xtr:116408310"/>
<keyword evidence="3" id="KW-0732">Signal</keyword>
<reference evidence="6" key="1">
    <citation type="submission" date="2025-08" db="UniProtKB">
        <authorList>
            <consortium name="RefSeq"/>
        </authorList>
    </citation>
    <scope>IDENTIFICATION</scope>
    <source>
        <strain evidence="6">Nigerian</strain>
        <tissue evidence="6">Liver and blood</tissue>
    </source>
</reference>
<protein>
    <submittedName>
        <fullName evidence="6">C-X-C motif chemokine 13</fullName>
    </submittedName>
</protein>
<comment type="similarity">
    <text evidence="1">Belongs to the intercrine alpha (chemokine CxC) family.</text>
</comment>
<dbReference type="AGR" id="Xenbase:XB-GENE-483203"/>
<dbReference type="Pfam" id="PF00048">
    <property type="entry name" value="IL8"/>
    <property type="match status" value="1"/>
</dbReference>
<evidence type="ECO:0000259" key="4">
    <source>
        <dbReference type="SMART" id="SM00199"/>
    </source>
</evidence>
<dbReference type="CTD" id="10563"/>
<dbReference type="OrthoDB" id="9948647at2759"/>
<dbReference type="RefSeq" id="XP_031750952.1">
    <property type="nucleotide sequence ID" value="XM_031895092.1"/>
</dbReference>
<dbReference type="GO" id="GO:0006955">
    <property type="term" value="P:immune response"/>
    <property type="evidence" value="ECO:0007669"/>
    <property type="project" value="InterPro"/>
</dbReference>
<feature type="domain" description="Chemokine interleukin-8-like" evidence="4">
    <location>
        <begin position="31"/>
        <end position="90"/>
    </location>
</feature>
<feature type="signal peptide" evidence="3">
    <location>
        <begin position="1"/>
        <end position="22"/>
    </location>
</feature>
<name>A0A8J1IZC8_XENTR</name>